<accession>A0A7X4K7P7</accession>
<dbReference type="Pfam" id="PF05534">
    <property type="entry name" value="HicB"/>
    <property type="match status" value="1"/>
</dbReference>
<dbReference type="SUPFAM" id="SSF47598">
    <property type="entry name" value="Ribbon-helix-helix"/>
    <property type="match status" value="1"/>
</dbReference>
<proteinExistence type="predicted"/>
<dbReference type="SUPFAM" id="SSF143100">
    <property type="entry name" value="TTHA1013/TTHA0281-like"/>
    <property type="match status" value="1"/>
</dbReference>
<protein>
    <submittedName>
        <fullName evidence="1">Toxin-antitoxin system HicB family antitoxin</fullName>
    </submittedName>
</protein>
<dbReference type="InterPro" id="IPR035069">
    <property type="entry name" value="TTHA1013/TTHA0281-like"/>
</dbReference>
<keyword evidence="2" id="KW-1185">Reference proteome</keyword>
<sequence>MKNVMTYKGYSTRVEYSPEDGALVGRLIGIQDIIMFEADGVAEFETMFHAAVDDYLESCEELGKEPHKTFSGKVMFRLNPEVHREAAIAAEIEGKSLNEWAENALHQAATHRVTDDDGRAYEFPVTALPYSLWASDNAGGLDRNSSAASIWKTILQSQMLLPQPYAAHPQGHLALATALAAKAKRETTHG</sequence>
<name>A0A7X4K7P7_9SPHN</name>
<gene>
    <name evidence="1" type="ORF">GR702_11535</name>
</gene>
<dbReference type="Proteomes" id="UP000465810">
    <property type="component" value="Unassembled WGS sequence"/>
</dbReference>
<reference evidence="1 2" key="1">
    <citation type="submission" date="2019-12" db="EMBL/GenBank/DDBJ databases">
        <authorList>
            <person name="Feng G."/>
            <person name="Zhu H."/>
        </authorList>
    </citation>
    <scope>NUCLEOTIDE SEQUENCE [LARGE SCALE GENOMIC DNA]</scope>
    <source>
        <strain evidence="1 2">FGD1</strain>
    </source>
</reference>
<dbReference type="RefSeq" id="WP_160986028.1">
    <property type="nucleotide sequence ID" value="NZ_WVTD01000007.1"/>
</dbReference>
<dbReference type="InterPro" id="IPR010985">
    <property type="entry name" value="Ribbon_hlx_hlx"/>
</dbReference>
<dbReference type="InterPro" id="IPR008651">
    <property type="entry name" value="Uncharacterised_HicB"/>
</dbReference>
<dbReference type="GO" id="GO:0006355">
    <property type="term" value="P:regulation of DNA-templated transcription"/>
    <property type="evidence" value="ECO:0007669"/>
    <property type="project" value="InterPro"/>
</dbReference>
<comment type="caution">
    <text evidence="1">The sequence shown here is derived from an EMBL/GenBank/DDBJ whole genome shotgun (WGS) entry which is preliminary data.</text>
</comment>
<evidence type="ECO:0000313" key="2">
    <source>
        <dbReference type="Proteomes" id="UP000465810"/>
    </source>
</evidence>
<dbReference type="EMBL" id="WVTD01000007">
    <property type="protein sequence ID" value="MYL98395.1"/>
    <property type="molecule type" value="Genomic_DNA"/>
</dbReference>
<evidence type="ECO:0000313" key="1">
    <source>
        <dbReference type="EMBL" id="MYL98395.1"/>
    </source>
</evidence>
<organism evidence="1 2">
    <name type="scientific">Novosphingobium silvae</name>
    <dbReference type="NCBI Taxonomy" id="2692619"/>
    <lineage>
        <taxon>Bacteria</taxon>
        <taxon>Pseudomonadati</taxon>
        <taxon>Pseudomonadota</taxon>
        <taxon>Alphaproteobacteria</taxon>
        <taxon>Sphingomonadales</taxon>
        <taxon>Sphingomonadaceae</taxon>
        <taxon>Novosphingobium</taxon>
    </lineage>
</organism>
<dbReference type="AlphaFoldDB" id="A0A7X4K7P7"/>